<dbReference type="AlphaFoldDB" id="A0A9P7B8F2"/>
<dbReference type="SMART" id="SM00271">
    <property type="entry name" value="DnaJ"/>
    <property type="match status" value="1"/>
</dbReference>
<dbReference type="PANTHER" id="PTHR43948:SF21">
    <property type="entry name" value="DNAJ DOMAIN-CONTAINING PROTEIN"/>
    <property type="match status" value="1"/>
</dbReference>
<dbReference type="SUPFAM" id="SSF46565">
    <property type="entry name" value="Chaperone J-domain"/>
    <property type="match status" value="1"/>
</dbReference>
<dbReference type="Gene3D" id="1.10.287.110">
    <property type="entry name" value="DnaJ domain"/>
    <property type="match status" value="1"/>
</dbReference>
<feature type="compositionally biased region" description="Acidic residues" evidence="1">
    <location>
        <begin position="109"/>
        <end position="119"/>
    </location>
</feature>
<dbReference type="GO" id="GO:0051082">
    <property type="term" value="F:unfolded protein binding"/>
    <property type="evidence" value="ECO:0007669"/>
    <property type="project" value="TreeGrafter"/>
</dbReference>
<accession>A0A9P7B8F2</accession>
<dbReference type="Proteomes" id="UP000777482">
    <property type="component" value="Unassembled WGS sequence"/>
</dbReference>
<dbReference type="GO" id="GO:0005737">
    <property type="term" value="C:cytoplasm"/>
    <property type="evidence" value="ECO:0007669"/>
    <property type="project" value="TreeGrafter"/>
</dbReference>
<feature type="region of interest" description="Disordered" evidence="1">
    <location>
        <begin position="106"/>
        <end position="125"/>
    </location>
</feature>
<dbReference type="GO" id="GO:0044183">
    <property type="term" value="F:protein folding chaperone"/>
    <property type="evidence" value="ECO:0007669"/>
    <property type="project" value="TreeGrafter"/>
</dbReference>
<dbReference type="CDD" id="cd06257">
    <property type="entry name" value="DnaJ"/>
    <property type="match status" value="1"/>
</dbReference>
<dbReference type="PROSITE" id="PS50076">
    <property type="entry name" value="DNAJ_2"/>
    <property type="match status" value="1"/>
</dbReference>
<dbReference type="InterPro" id="IPR001623">
    <property type="entry name" value="DnaJ_domain"/>
</dbReference>
<comment type="caution">
    <text evidence="3">The sequence shown here is derived from an EMBL/GenBank/DDBJ whole genome shotgun (WGS) entry which is preliminary data.</text>
</comment>
<gene>
    <name evidence="3" type="ORF">C6P46_005493</name>
</gene>
<reference evidence="3 4" key="1">
    <citation type="submission" date="2020-11" db="EMBL/GenBank/DDBJ databases">
        <title>Kefir isolates.</title>
        <authorList>
            <person name="Marcisauskas S."/>
            <person name="Kim Y."/>
            <person name="Blasche S."/>
        </authorList>
    </citation>
    <scope>NUCLEOTIDE SEQUENCE [LARGE SCALE GENOMIC DNA]</scope>
    <source>
        <strain evidence="3 4">KR</strain>
    </source>
</reference>
<sequence length="230" mass="25208">MASFPDYYAILEVQESASFEQIKTAYKRKSLQCHPDRVPAGAANDARRRAATVEFQAVADAYFELSDPSRRKAYDELRRANQSRWTDSSDQSGNFWNYFGGGAQQQQEDQYDEATEPEDFERPDPEHVFGNVFEELLRPEVNRILPIWTWGGAASGAVLGFITANLPGAAVGAFAGSRLGAIRDAKGKAVYTVFKDLPQTDKARILAELAKQVFGMSGLSGLAGAATGSR</sequence>
<dbReference type="PANTHER" id="PTHR43948">
    <property type="entry name" value="DNAJ HOMOLOG SUBFAMILY B"/>
    <property type="match status" value="1"/>
</dbReference>
<dbReference type="GO" id="GO:0005634">
    <property type="term" value="C:nucleus"/>
    <property type="evidence" value="ECO:0007669"/>
    <property type="project" value="TreeGrafter"/>
</dbReference>
<dbReference type="Pfam" id="PF00226">
    <property type="entry name" value="DnaJ"/>
    <property type="match status" value="1"/>
</dbReference>
<keyword evidence="4" id="KW-1185">Reference proteome</keyword>
<evidence type="ECO:0000259" key="2">
    <source>
        <dbReference type="PROSITE" id="PS50076"/>
    </source>
</evidence>
<dbReference type="InterPro" id="IPR036869">
    <property type="entry name" value="J_dom_sf"/>
</dbReference>
<protein>
    <recommendedName>
        <fullName evidence="2">J domain-containing protein</fullName>
    </recommendedName>
</protein>
<name>A0A9P7B8F2_RHOMI</name>
<dbReference type="EMBL" id="PUHQ01000006">
    <property type="protein sequence ID" value="KAG0666142.1"/>
    <property type="molecule type" value="Genomic_DNA"/>
</dbReference>
<proteinExistence type="predicted"/>
<organism evidence="3 4">
    <name type="scientific">Rhodotorula mucilaginosa</name>
    <name type="common">Yeast</name>
    <name type="synonym">Rhodotorula rubra</name>
    <dbReference type="NCBI Taxonomy" id="5537"/>
    <lineage>
        <taxon>Eukaryota</taxon>
        <taxon>Fungi</taxon>
        <taxon>Dikarya</taxon>
        <taxon>Basidiomycota</taxon>
        <taxon>Pucciniomycotina</taxon>
        <taxon>Microbotryomycetes</taxon>
        <taxon>Sporidiobolales</taxon>
        <taxon>Sporidiobolaceae</taxon>
        <taxon>Rhodotorula</taxon>
    </lineage>
</organism>
<dbReference type="GO" id="GO:0051087">
    <property type="term" value="F:protein-folding chaperone binding"/>
    <property type="evidence" value="ECO:0007669"/>
    <property type="project" value="TreeGrafter"/>
</dbReference>
<feature type="domain" description="J" evidence="2">
    <location>
        <begin position="6"/>
        <end position="78"/>
    </location>
</feature>
<evidence type="ECO:0000313" key="4">
    <source>
        <dbReference type="Proteomes" id="UP000777482"/>
    </source>
</evidence>
<dbReference type="PRINTS" id="PR00625">
    <property type="entry name" value="JDOMAIN"/>
</dbReference>
<evidence type="ECO:0000256" key="1">
    <source>
        <dbReference type="SAM" id="MobiDB-lite"/>
    </source>
</evidence>
<dbReference type="OrthoDB" id="442087at2759"/>
<evidence type="ECO:0000313" key="3">
    <source>
        <dbReference type="EMBL" id="KAG0666142.1"/>
    </source>
</evidence>